<comment type="caution">
    <text evidence="2">The sequence shown here is derived from an EMBL/GenBank/DDBJ whole genome shotgun (WGS) entry which is preliminary data.</text>
</comment>
<dbReference type="EMBL" id="MTYJ01000074">
    <property type="protein sequence ID" value="OQV16468.1"/>
    <property type="molecule type" value="Genomic_DNA"/>
</dbReference>
<keyword evidence="3" id="KW-1185">Reference proteome</keyword>
<feature type="transmembrane region" description="Helical" evidence="1">
    <location>
        <begin position="114"/>
        <end position="132"/>
    </location>
</feature>
<reference evidence="3" key="1">
    <citation type="submission" date="2017-01" db="EMBL/GenBank/DDBJ databases">
        <title>Comparative genomics of anhydrobiosis in the tardigrade Hypsibius dujardini.</title>
        <authorList>
            <person name="Yoshida Y."/>
            <person name="Koutsovoulos G."/>
            <person name="Laetsch D."/>
            <person name="Stevens L."/>
            <person name="Kumar S."/>
            <person name="Horikawa D."/>
            <person name="Ishino K."/>
            <person name="Komine S."/>
            <person name="Tomita M."/>
            <person name="Blaxter M."/>
            <person name="Arakawa K."/>
        </authorList>
    </citation>
    <scope>NUCLEOTIDE SEQUENCE [LARGE SCALE GENOMIC DNA]</scope>
    <source>
        <strain evidence="3">Z151</strain>
    </source>
</reference>
<evidence type="ECO:0000256" key="1">
    <source>
        <dbReference type="SAM" id="Phobius"/>
    </source>
</evidence>
<keyword evidence="1" id="KW-0472">Membrane</keyword>
<keyword evidence="1" id="KW-1133">Transmembrane helix</keyword>
<organism evidence="2 3">
    <name type="scientific">Hypsibius exemplaris</name>
    <name type="common">Freshwater tardigrade</name>
    <dbReference type="NCBI Taxonomy" id="2072580"/>
    <lineage>
        <taxon>Eukaryota</taxon>
        <taxon>Metazoa</taxon>
        <taxon>Ecdysozoa</taxon>
        <taxon>Tardigrada</taxon>
        <taxon>Eutardigrada</taxon>
        <taxon>Parachela</taxon>
        <taxon>Hypsibioidea</taxon>
        <taxon>Hypsibiidae</taxon>
        <taxon>Hypsibius</taxon>
    </lineage>
</organism>
<evidence type="ECO:0000313" key="2">
    <source>
        <dbReference type="EMBL" id="OQV16468.1"/>
    </source>
</evidence>
<proteinExistence type="predicted"/>
<dbReference type="OrthoDB" id="8248316at2759"/>
<name>A0A1W0WMP7_HYPEX</name>
<dbReference type="AlphaFoldDB" id="A0A1W0WMP7"/>
<protein>
    <submittedName>
        <fullName evidence="2">Uncharacterized protein</fullName>
    </submittedName>
</protein>
<gene>
    <name evidence="2" type="ORF">BV898_09458</name>
</gene>
<feature type="transmembrane region" description="Helical" evidence="1">
    <location>
        <begin position="71"/>
        <end position="102"/>
    </location>
</feature>
<keyword evidence="1" id="KW-0812">Transmembrane</keyword>
<dbReference type="Proteomes" id="UP000192578">
    <property type="component" value="Unassembled WGS sequence"/>
</dbReference>
<accession>A0A1W0WMP7</accession>
<evidence type="ECO:0000313" key="3">
    <source>
        <dbReference type="Proteomes" id="UP000192578"/>
    </source>
</evidence>
<sequence length="190" mass="20158">MGGEISITNKTKVPLVMSLWQISPLYYDNFVPSGGTFHRRTGIVHLTIRARIWNGENGYTDWDNVLPISALLLGGLTLGAGALAAGGVALGAIGMSVIPAWIAGAAATGAEVYAVGQTLVVLSGAFAAGSIIEQVKKWTTKGCIISHGWLIRGHRQFEIRGGPDAVEVNGKFLIDANTMKPFELIELKND</sequence>